<dbReference type="RefSeq" id="WP_086935868.1">
    <property type="nucleotide sequence ID" value="NZ_CBCSBZ010000005.1"/>
</dbReference>
<comment type="caution">
    <text evidence="2">The sequence shown here is derived from an EMBL/GenBank/DDBJ whole genome shotgun (WGS) entry which is preliminary data.</text>
</comment>
<evidence type="ECO:0000256" key="1">
    <source>
        <dbReference type="SAM" id="MobiDB-lite"/>
    </source>
</evidence>
<name>A0A698VTU9_SALBN</name>
<dbReference type="EMBL" id="AANPBW010000002">
    <property type="protein sequence ID" value="EDP8605220.1"/>
    <property type="molecule type" value="Genomic_DNA"/>
</dbReference>
<sequence length="56" mass="6488">MIIMSEQEHVVTARTQPRDVEKDSDTKVFRTVPQNWKLTPSQRAFIDALADDESQK</sequence>
<evidence type="ECO:0000313" key="2">
    <source>
        <dbReference type="EMBL" id="EDP8605220.1"/>
    </source>
</evidence>
<feature type="region of interest" description="Disordered" evidence="1">
    <location>
        <begin position="1"/>
        <end position="25"/>
    </location>
</feature>
<protein>
    <submittedName>
        <fullName evidence="2">Uncharacterized protein</fullName>
    </submittedName>
</protein>
<gene>
    <name evidence="2" type="ORF">FPE52_000715</name>
</gene>
<dbReference type="GeneID" id="44983196"/>
<organism evidence="2">
    <name type="scientific">Salmonella bongori</name>
    <dbReference type="NCBI Taxonomy" id="54736"/>
    <lineage>
        <taxon>Bacteria</taxon>
        <taxon>Pseudomonadati</taxon>
        <taxon>Pseudomonadota</taxon>
        <taxon>Gammaproteobacteria</taxon>
        <taxon>Enterobacterales</taxon>
        <taxon>Enterobacteriaceae</taxon>
        <taxon>Salmonella</taxon>
    </lineage>
</organism>
<reference evidence="2" key="1">
    <citation type="submission" date="2019-12" db="EMBL/GenBank/DDBJ databases">
        <authorList>
            <person name="Ashton P.M."/>
            <person name="Dallman T."/>
            <person name="Nair S."/>
            <person name="De Pinna E."/>
            <person name="Peters T."/>
            <person name="Grant K."/>
        </authorList>
    </citation>
    <scope>NUCLEOTIDE SEQUENCE</scope>
    <source>
        <strain evidence="2">267043</strain>
    </source>
</reference>
<accession>A0A698VTU9</accession>
<dbReference type="AlphaFoldDB" id="A0A698VTU9"/>
<proteinExistence type="predicted"/>